<keyword evidence="5" id="KW-0444">Lipid biosynthesis</keyword>
<dbReference type="InterPro" id="IPR045034">
    <property type="entry name" value="O-acyltransferase_WSD1-like"/>
</dbReference>
<evidence type="ECO:0000313" key="13">
    <source>
        <dbReference type="EMBL" id="KAB2340428.1"/>
    </source>
</evidence>
<dbReference type="Pfam" id="PF06974">
    <property type="entry name" value="WS_DGAT_C"/>
    <property type="match status" value="1"/>
</dbReference>
<evidence type="ECO:0000259" key="12">
    <source>
        <dbReference type="Pfam" id="PF06974"/>
    </source>
</evidence>
<dbReference type="GO" id="GO:0005886">
    <property type="term" value="C:plasma membrane"/>
    <property type="evidence" value="ECO:0007669"/>
    <property type="project" value="TreeGrafter"/>
</dbReference>
<dbReference type="Gene3D" id="3.30.559.10">
    <property type="entry name" value="Chloramphenicol acetyltransferase-like domain"/>
    <property type="match status" value="1"/>
</dbReference>
<evidence type="ECO:0000256" key="4">
    <source>
        <dbReference type="ARBA" id="ARBA00013244"/>
    </source>
</evidence>
<dbReference type="GO" id="GO:0071731">
    <property type="term" value="P:response to nitric oxide"/>
    <property type="evidence" value="ECO:0007669"/>
    <property type="project" value="TreeGrafter"/>
</dbReference>
<comment type="similarity">
    <text evidence="3">Belongs to the long-chain O-acyltransferase family.</text>
</comment>
<evidence type="ECO:0000256" key="6">
    <source>
        <dbReference type="ARBA" id="ARBA00022679"/>
    </source>
</evidence>
<evidence type="ECO:0000256" key="2">
    <source>
        <dbReference type="ARBA" id="ARBA00005189"/>
    </source>
</evidence>
<dbReference type="Proteomes" id="UP000468735">
    <property type="component" value="Unassembled WGS sequence"/>
</dbReference>
<dbReference type="InterPro" id="IPR004255">
    <property type="entry name" value="O-acyltransferase_WSD1_N"/>
</dbReference>
<keyword evidence="8" id="KW-0443">Lipid metabolism</keyword>
<evidence type="ECO:0000256" key="3">
    <source>
        <dbReference type="ARBA" id="ARBA00009587"/>
    </source>
</evidence>
<accession>A0A6H9Y8K0</accession>
<dbReference type="GO" id="GO:0004144">
    <property type="term" value="F:diacylglycerol O-acyltransferase activity"/>
    <property type="evidence" value="ECO:0007669"/>
    <property type="project" value="UniProtKB-EC"/>
</dbReference>
<comment type="caution">
    <text evidence="13">The sequence shown here is derived from an EMBL/GenBank/DDBJ whole genome shotgun (WGS) entry which is preliminary data.</text>
</comment>
<feature type="domain" description="O-acyltransferase WSD1-like N-terminal" evidence="11">
    <location>
        <begin position="57"/>
        <end position="167"/>
    </location>
</feature>
<evidence type="ECO:0000256" key="8">
    <source>
        <dbReference type="ARBA" id="ARBA00023098"/>
    </source>
</evidence>
<dbReference type="GO" id="GO:0019432">
    <property type="term" value="P:triglyceride biosynthetic process"/>
    <property type="evidence" value="ECO:0007669"/>
    <property type="project" value="UniProtKB-UniPathway"/>
</dbReference>
<evidence type="ECO:0000256" key="5">
    <source>
        <dbReference type="ARBA" id="ARBA00022516"/>
    </source>
</evidence>
<dbReference type="InterPro" id="IPR023213">
    <property type="entry name" value="CAT-like_dom_sf"/>
</dbReference>
<keyword evidence="6" id="KW-0808">Transferase</keyword>
<comment type="pathway">
    <text evidence="2">Lipid metabolism.</text>
</comment>
<evidence type="ECO:0000256" key="9">
    <source>
        <dbReference type="ARBA" id="ARBA00023315"/>
    </source>
</evidence>
<feature type="domain" description="O-acyltransferase WSD1 C-terminal" evidence="12">
    <location>
        <begin position="302"/>
        <end position="434"/>
    </location>
</feature>
<keyword evidence="9" id="KW-0012">Acyltransferase</keyword>
<proteinExistence type="inferred from homology"/>
<dbReference type="RefSeq" id="WP_151569893.1">
    <property type="nucleotide sequence ID" value="NZ_WBMT01000030.1"/>
</dbReference>
<dbReference type="GO" id="GO:0001666">
    <property type="term" value="P:response to hypoxia"/>
    <property type="evidence" value="ECO:0007669"/>
    <property type="project" value="TreeGrafter"/>
</dbReference>
<evidence type="ECO:0000256" key="7">
    <source>
        <dbReference type="ARBA" id="ARBA00022798"/>
    </source>
</evidence>
<evidence type="ECO:0000313" key="14">
    <source>
        <dbReference type="Proteomes" id="UP000468735"/>
    </source>
</evidence>
<dbReference type="EC" id="2.3.1.20" evidence="4"/>
<dbReference type="PANTHER" id="PTHR31650:SF1">
    <property type="entry name" value="WAX ESTER SYNTHASE_DIACYLGLYCEROL ACYLTRANSFERASE 4-RELATED"/>
    <property type="match status" value="1"/>
</dbReference>
<evidence type="ECO:0000256" key="1">
    <source>
        <dbReference type="ARBA" id="ARBA00004771"/>
    </source>
</evidence>
<reference evidence="13 14" key="1">
    <citation type="submission" date="2019-09" db="EMBL/GenBank/DDBJ databases">
        <title>Actinomadura physcomitrii sp. nov., a novel actinomycete isolated from moss [Physcomitrium sphaericum (Ludw) Fuernr].</title>
        <authorList>
            <person name="Zhuang X."/>
            <person name="Liu C."/>
        </authorList>
    </citation>
    <scope>NUCLEOTIDE SEQUENCE [LARGE SCALE GENOMIC DNA]</scope>
    <source>
        <strain evidence="13 14">HMC1</strain>
    </source>
</reference>
<dbReference type="AlphaFoldDB" id="A0A6H9Y8K0"/>
<dbReference type="SUPFAM" id="SSF52777">
    <property type="entry name" value="CoA-dependent acyltransferases"/>
    <property type="match status" value="1"/>
</dbReference>
<dbReference type="GO" id="GO:0006071">
    <property type="term" value="P:glycerol metabolic process"/>
    <property type="evidence" value="ECO:0007669"/>
    <property type="project" value="UniProtKB-KW"/>
</dbReference>
<protein>
    <recommendedName>
        <fullName evidence="4">diacylglycerol O-acyltransferase</fullName>
        <ecNumber evidence="4">2.3.1.20</ecNumber>
    </recommendedName>
</protein>
<dbReference type="Gene3D" id="3.30.559.30">
    <property type="entry name" value="Nonribosomal peptide synthetase, condensation domain"/>
    <property type="match status" value="1"/>
</dbReference>
<dbReference type="EMBL" id="WBMT01000030">
    <property type="protein sequence ID" value="KAB2340428.1"/>
    <property type="molecule type" value="Genomic_DNA"/>
</dbReference>
<keyword evidence="7" id="KW-0319">Glycerol metabolism</keyword>
<dbReference type="OrthoDB" id="4671961at2"/>
<sequence>MELPLMPVAGEERSQNPIPRRLTAMERGFLRYQARNPSASMLIGGMAMVSGEVPSIQEFRLLVRQIVTQRFPELACRLSDGPLRRAEWVSDSHLDMTSLVHERKLPDQSGEAALQAAVNEMISTSLPPERPLWRVWLVHGHASQEFALVYMGHHALHDGVAVANAVLSALAGPGKAISGAPARRLPGNRQTPLRTALGISKFAREFLPLARPGGSSGLSGKVEVVWSSTSLDRIRSIARVHDTTINAVYLAALTAVLRDWPESPWHDLAPDGNGAPLWAIIPFSTRTAAEQGKLGQRALGFRMPLPCEQSDPREQVRIITERIHRLMTKGRLDIAHSMSSSMPNWMGQLFFDLQFSTRHAHLIATNVPGPKTAIECLGRTVTGVVPITFLPNGHRLGAAFLTYGGQACISFAVDARSSDKSGLVQLWSKALDDLSV</sequence>
<dbReference type="Pfam" id="PF03007">
    <property type="entry name" value="WS_DGAT_cat"/>
    <property type="match status" value="1"/>
</dbReference>
<comment type="catalytic activity">
    <reaction evidence="10">
        <text>an acyl-CoA + a 1,2-diacyl-sn-glycerol = a triacyl-sn-glycerol + CoA</text>
        <dbReference type="Rhea" id="RHEA:10868"/>
        <dbReference type="ChEBI" id="CHEBI:17815"/>
        <dbReference type="ChEBI" id="CHEBI:57287"/>
        <dbReference type="ChEBI" id="CHEBI:58342"/>
        <dbReference type="ChEBI" id="CHEBI:64615"/>
        <dbReference type="EC" id="2.3.1.20"/>
    </reaction>
</comment>
<name>A0A6H9Y8K0_9ACTN</name>
<gene>
    <name evidence="13" type="ORF">F8566_45425</name>
</gene>
<dbReference type="GO" id="GO:0051701">
    <property type="term" value="P:biological process involved in interaction with host"/>
    <property type="evidence" value="ECO:0007669"/>
    <property type="project" value="TreeGrafter"/>
</dbReference>
<dbReference type="PANTHER" id="PTHR31650">
    <property type="entry name" value="O-ACYLTRANSFERASE (WSD1-LIKE) FAMILY PROTEIN"/>
    <property type="match status" value="1"/>
</dbReference>
<evidence type="ECO:0000259" key="11">
    <source>
        <dbReference type="Pfam" id="PF03007"/>
    </source>
</evidence>
<dbReference type="UniPathway" id="UPA00282"/>
<evidence type="ECO:0000256" key="10">
    <source>
        <dbReference type="ARBA" id="ARBA00048109"/>
    </source>
</evidence>
<keyword evidence="14" id="KW-1185">Reference proteome</keyword>
<comment type="pathway">
    <text evidence="1">Glycerolipid metabolism; triacylglycerol biosynthesis.</text>
</comment>
<dbReference type="InterPro" id="IPR009721">
    <property type="entry name" value="O-acyltransferase_WSD1_C"/>
</dbReference>
<organism evidence="13 14">
    <name type="scientific">Actinomadura rudentiformis</name>
    <dbReference type="NCBI Taxonomy" id="359158"/>
    <lineage>
        <taxon>Bacteria</taxon>
        <taxon>Bacillati</taxon>
        <taxon>Actinomycetota</taxon>
        <taxon>Actinomycetes</taxon>
        <taxon>Streptosporangiales</taxon>
        <taxon>Thermomonosporaceae</taxon>
        <taxon>Actinomadura</taxon>
    </lineage>
</organism>